<dbReference type="CDD" id="cd01647">
    <property type="entry name" value="RT_LTR"/>
    <property type="match status" value="1"/>
</dbReference>
<dbReference type="SUPFAM" id="SSF56672">
    <property type="entry name" value="DNA/RNA polymerases"/>
    <property type="match status" value="1"/>
</dbReference>
<dbReference type="InterPro" id="IPR053134">
    <property type="entry name" value="RNA-dir_DNA_polymerase"/>
</dbReference>
<comment type="caution">
    <text evidence="3">The sequence shown here is derived from an EMBL/GenBank/DDBJ whole genome shotgun (WGS) entry which is preliminary data.</text>
</comment>
<dbReference type="EMBL" id="JASAOK010000056">
    <property type="protein sequence ID" value="KAK6206174.1"/>
    <property type="molecule type" value="Genomic_DNA"/>
</dbReference>
<protein>
    <submittedName>
        <fullName evidence="3">Ribonuclease H-like protein</fullName>
    </submittedName>
</protein>
<comment type="subcellular location">
    <subcellularLocation>
        <location evidence="1">Mitochondrion</location>
    </subcellularLocation>
</comment>
<proteinExistence type="predicted"/>
<organism evidence="3 4">
    <name type="scientific">Colletotrichum tabaci</name>
    <dbReference type="NCBI Taxonomy" id="1209068"/>
    <lineage>
        <taxon>Eukaryota</taxon>
        <taxon>Fungi</taxon>
        <taxon>Dikarya</taxon>
        <taxon>Ascomycota</taxon>
        <taxon>Pezizomycotina</taxon>
        <taxon>Sordariomycetes</taxon>
        <taxon>Hypocreomycetidae</taxon>
        <taxon>Glomerellales</taxon>
        <taxon>Glomerellaceae</taxon>
        <taxon>Colletotrichum</taxon>
        <taxon>Colletotrichum destructivum species complex</taxon>
    </lineage>
</organism>
<dbReference type="Gene3D" id="3.10.10.10">
    <property type="entry name" value="HIV Type 1 Reverse Transcriptase, subunit A, domain 1"/>
    <property type="match status" value="1"/>
</dbReference>
<evidence type="ECO:0000256" key="1">
    <source>
        <dbReference type="ARBA" id="ARBA00004173"/>
    </source>
</evidence>
<evidence type="ECO:0000313" key="3">
    <source>
        <dbReference type="EMBL" id="KAK6206174.1"/>
    </source>
</evidence>
<dbReference type="PANTHER" id="PTHR24559:SF444">
    <property type="entry name" value="REVERSE TRANSCRIPTASE DOMAIN-CONTAINING PROTEIN"/>
    <property type="match status" value="1"/>
</dbReference>
<sequence>MTDNSTAIALSDLLSPEGFDEDPIDPKHLDGYPFYVLQACDEDEPSVKADISDHWGADYRAKIQKVINDCIYLFCPGIGKFNDGIEMPIPFKDGVDISDLNQRPYNMSRRDKVAMDAILNPLAEAGIVEKVPLGEPSPSAAPAFMVWRNGKPRMVIDLRRVNTKLLMDAYPLPREDDILGHLQGSVIFTIMDVTKGFFQQDILAEDSWKTSFVTPYCGHERLTVSSMGLATSLAFF</sequence>
<dbReference type="AlphaFoldDB" id="A0AAV9ST64"/>
<evidence type="ECO:0000256" key="2">
    <source>
        <dbReference type="ARBA" id="ARBA00023128"/>
    </source>
</evidence>
<dbReference type="GO" id="GO:0005739">
    <property type="term" value="C:mitochondrion"/>
    <property type="evidence" value="ECO:0007669"/>
    <property type="project" value="UniProtKB-SubCell"/>
</dbReference>
<reference evidence="3 4" key="1">
    <citation type="submission" date="2023-04" db="EMBL/GenBank/DDBJ databases">
        <title>Colletotrichum tabacum stain YC1 causing leaf anthracnose on Nicotiana tabacum(L.) cv.</title>
        <authorList>
            <person name="Ji Z."/>
            <person name="Wang M."/>
            <person name="Zhang J."/>
            <person name="Wang N."/>
            <person name="Zhou Z."/>
        </authorList>
    </citation>
    <scope>NUCLEOTIDE SEQUENCE [LARGE SCALE GENOMIC DNA]</scope>
    <source>
        <strain evidence="3 4">YC1</strain>
    </source>
</reference>
<accession>A0AAV9ST64</accession>
<gene>
    <name evidence="3" type="ORF">QIS74_13593</name>
</gene>
<name>A0AAV9ST64_9PEZI</name>
<dbReference type="Proteomes" id="UP001327957">
    <property type="component" value="Unassembled WGS sequence"/>
</dbReference>
<dbReference type="PANTHER" id="PTHR24559">
    <property type="entry name" value="TRANSPOSON TY3-I GAG-POL POLYPROTEIN"/>
    <property type="match status" value="1"/>
</dbReference>
<keyword evidence="2" id="KW-0496">Mitochondrion</keyword>
<dbReference type="InterPro" id="IPR043502">
    <property type="entry name" value="DNA/RNA_pol_sf"/>
</dbReference>
<evidence type="ECO:0000313" key="4">
    <source>
        <dbReference type="Proteomes" id="UP001327957"/>
    </source>
</evidence>
<keyword evidence="4" id="KW-1185">Reference proteome</keyword>